<dbReference type="PROSITE" id="PS50011">
    <property type="entry name" value="PROTEIN_KINASE_DOM"/>
    <property type="match status" value="1"/>
</dbReference>
<dbReference type="GO" id="GO:0043235">
    <property type="term" value="C:receptor complex"/>
    <property type="evidence" value="ECO:0007669"/>
    <property type="project" value="TreeGrafter"/>
</dbReference>
<dbReference type="InterPro" id="IPR000719">
    <property type="entry name" value="Prot_kinase_dom"/>
</dbReference>
<feature type="compositionally biased region" description="Polar residues" evidence="9">
    <location>
        <begin position="22"/>
        <end position="43"/>
    </location>
</feature>
<evidence type="ECO:0000259" key="10">
    <source>
        <dbReference type="PROSITE" id="PS50011"/>
    </source>
</evidence>
<comment type="subcellular location">
    <subcellularLocation>
        <location evidence="1">Membrane</location>
        <topology evidence="1">Single-pass membrane protein</topology>
    </subcellularLocation>
</comment>
<keyword evidence="4 11" id="KW-0418">Kinase</keyword>
<dbReference type="InterPro" id="IPR011009">
    <property type="entry name" value="Kinase-like_dom_sf"/>
</dbReference>
<keyword evidence="12" id="KW-1185">Reference proteome</keyword>
<dbReference type="InterPro" id="IPR008266">
    <property type="entry name" value="Tyr_kinase_AS"/>
</dbReference>
<protein>
    <submittedName>
        <fullName evidence="11">Tyrosine-protein kinase transforming protein RYK</fullName>
    </submittedName>
</protein>
<dbReference type="PANTHER" id="PTHR24416:SF617">
    <property type="entry name" value="RET ONCOGENE, ISOFORM A"/>
    <property type="match status" value="1"/>
</dbReference>
<keyword evidence="6" id="KW-0829">Tyrosine-protein kinase</keyword>
<dbReference type="InterPro" id="IPR001245">
    <property type="entry name" value="Ser-Thr/Tyr_kinase_cat_dom"/>
</dbReference>
<dbReference type="PROSITE" id="PS00107">
    <property type="entry name" value="PROTEIN_KINASE_ATP"/>
    <property type="match status" value="1"/>
</dbReference>
<feature type="region of interest" description="Disordered" evidence="9">
    <location>
        <begin position="1"/>
        <end position="48"/>
    </location>
</feature>
<evidence type="ECO:0000256" key="8">
    <source>
        <dbReference type="PROSITE-ProRule" id="PRU10141"/>
    </source>
</evidence>
<comment type="caution">
    <text evidence="11">The sequence shown here is derived from an EMBL/GenBank/DDBJ whole genome shotgun (WGS) entry which is preliminary data.</text>
</comment>
<evidence type="ECO:0000256" key="6">
    <source>
        <dbReference type="ARBA" id="ARBA00023137"/>
    </source>
</evidence>
<sequence>MKSKSHFPTPHLETRHSLESLDGSTPQNIRPNRYDNMTEQTSPMYLPRPDINLSRVPSTYIRQLTLEGLLIPKHTINLSGTVGQGEFGVVYKATLNGWRGNYEQTVAAKTLKVFSPVGQKRLIEESLVMIKFNHMNVMKLIGVSPHNWPSVYIVMPFMIYGSLLSYLRKNRADFTILNTNDDIDIVNEVGKKLWSMCLQICRGMEYLASLKFVHRDLAARNCMIDEHFVIKVSDFGLTEHIYSRNYFRQLSRREEDGETPVKLPVRWMALESLNDGVFSEKTDVWSFGVTCWEVFTLGKTPYPGMDPHSIVQYLERGERLEKPNNTACSEHIYAIVQECWKVAPEKRPTFSELAKSICESLEVMGGYLDLTTPYLSTAVVSSTENIPTHIPPSIETVTIPSV</sequence>
<dbReference type="FunFam" id="1.10.510.10:FF:000554">
    <property type="entry name" value="Predicted protein"/>
    <property type="match status" value="1"/>
</dbReference>
<evidence type="ECO:0000256" key="5">
    <source>
        <dbReference type="ARBA" id="ARBA00022840"/>
    </source>
</evidence>
<dbReference type="Pfam" id="PF07714">
    <property type="entry name" value="PK_Tyr_Ser-Thr"/>
    <property type="match status" value="1"/>
</dbReference>
<dbReference type="Gene3D" id="1.10.510.10">
    <property type="entry name" value="Transferase(Phosphotransferase) domain 1"/>
    <property type="match status" value="1"/>
</dbReference>
<accession>A0AA35WWQ2</accession>
<dbReference type="PANTHER" id="PTHR24416">
    <property type="entry name" value="TYROSINE-PROTEIN KINASE RECEPTOR"/>
    <property type="match status" value="1"/>
</dbReference>
<evidence type="ECO:0000256" key="4">
    <source>
        <dbReference type="ARBA" id="ARBA00022777"/>
    </source>
</evidence>
<evidence type="ECO:0000313" key="11">
    <source>
        <dbReference type="EMBL" id="CAI8036668.1"/>
    </source>
</evidence>
<dbReference type="SMART" id="SM00219">
    <property type="entry name" value="TyrKc"/>
    <property type="match status" value="1"/>
</dbReference>
<evidence type="ECO:0000256" key="2">
    <source>
        <dbReference type="ARBA" id="ARBA00022679"/>
    </source>
</evidence>
<dbReference type="GO" id="GO:0005886">
    <property type="term" value="C:plasma membrane"/>
    <property type="evidence" value="ECO:0007669"/>
    <property type="project" value="TreeGrafter"/>
</dbReference>
<name>A0AA35WWQ2_GEOBA</name>
<dbReference type="Proteomes" id="UP001174909">
    <property type="component" value="Unassembled WGS sequence"/>
</dbReference>
<dbReference type="PRINTS" id="PR00109">
    <property type="entry name" value="TYRKINASE"/>
</dbReference>
<comment type="catalytic activity">
    <reaction evidence="7">
        <text>L-tyrosyl-[protein] + ATP = O-phospho-L-tyrosyl-[protein] + ADP + H(+)</text>
        <dbReference type="Rhea" id="RHEA:10596"/>
        <dbReference type="Rhea" id="RHEA-COMP:10136"/>
        <dbReference type="Rhea" id="RHEA-COMP:20101"/>
        <dbReference type="ChEBI" id="CHEBI:15378"/>
        <dbReference type="ChEBI" id="CHEBI:30616"/>
        <dbReference type="ChEBI" id="CHEBI:46858"/>
        <dbReference type="ChEBI" id="CHEBI:61978"/>
        <dbReference type="ChEBI" id="CHEBI:456216"/>
        <dbReference type="EC" id="2.7.10.1"/>
    </reaction>
</comment>
<dbReference type="InterPro" id="IPR050122">
    <property type="entry name" value="RTK"/>
</dbReference>
<evidence type="ECO:0000313" key="12">
    <source>
        <dbReference type="Proteomes" id="UP001174909"/>
    </source>
</evidence>
<dbReference type="SUPFAM" id="SSF56112">
    <property type="entry name" value="Protein kinase-like (PK-like)"/>
    <property type="match status" value="1"/>
</dbReference>
<dbReference type="PROSITE" id="PS00109">
    <property type="entry name" value="PROTEIN_KINASE_TYR"/>
    <property type="match status" value="1"/>
</dbReference>
<dbReference type="InterPro" id="IPR020635">
    <property type="entry name" value="Tyr_kinase_cat_dom"/>
</dbReference>
<dbReference type="CDD" id="cd00192">
    <property type="entry name" value="PTKc"/>
    <property type="match status" value="1"/>
</dbReference>
<feature type="domain" description="Protein kinase" evidence="10">
    <location>
        <begin position="76"/>
        <end position="375"/>
    </location>
</feature>
<evidence type="ECO:0000256" key="9">
    <source>
        <dbReference type="SAM" id="MobiDB-lite"/>
    </source>
</evidence>
<dbReference type="GO" id="GO:0005524">
    <property type="term" value="F:ATP binding"/>
    <property type="evidence" value="ECO:0007669"/>
    <property type="project" value="UniProtKB-UniRule"/>
</dbReference>
<reference evidence="11" key="1">
    <citation type="submission" date="2023-03" db="EMBL/GenBank/DDBJ databases">
        <authorList>
            <person name="Steffen K."/>
            <person name="Cardenas P."/>
        </authorList>
    </citation>
    <scope>NUCLEOTIDE SEQUENCE</scope>
</reference>
<keyword evidence="2" id="KW-0808">Transferase</keyword>
<evidence type="ECO:0000256" key="7">
    <source>
        <dbReference type="ARBA" id="ARBA00051243"/>
    </source>
</evidence>
<feature type="binding site" evidence="8">
    <location>
        <position position="109"/>
    </location>
    <ligand>
        <name>ATP</name>
        <dbReference type="ChEBI" id="CHEBI:30616"/>
    </ligand>
</feature>
<dbReference type="InterPro" id="IPR017441">
    <property type="entry name" value="Protein_kinase_ATP_BS"/>
</dbReference>
<proteinExistence type="predicted"/>
<dbReference type="GO" id="GO:0007169">
    <property type="term" value="P:cell surface receptor protein tyrosine kinase signaling pathway"/>
    <property type="evidence" value="ECO:0007669"/>
    <property type="project" value="TreeGrafter"/>
</dbReference>
<evidence type="ECO:0000256" key="3">
    <source>
        <dbReference type="ARBA" id="ARBA00022741"/>
    </source>
</evidence>
<keyword evidence="5 8" id="KW-0067">ATP-binding</keyword>
<dbReference type="AlphaFoldDB" id="A0AA35WWQ2"/>
<organism evidence="11 12">
    <name type="scientific">Geodia barretti</name>
    <name type="common">Barrett's horny sponge</name>
    <dbReference type="NCBI Taxonomy" id="519541"/>
    <lineage>
        <taxon>Eukaryota</taxon>
        <taxon>Metazoa</taxon>
        <taxon>Porifera</taxon>
        <taxon>Demospongiae</taxon>
        <taxon>Heteroscleromorpha</taxon>
        <taxon>Tetractinellida</taxon>
        <taxon>Astrophorina</taxon>
        <taxon>Geodiidae</taxon>
        <taxon>Geodia</taxon>
    </lineage>
</organism>
<keyword evidence="3 8" id="KW-0547">Nucleotide-binding</keyword>
<dbReference type="GO" id="GO:0004714">
    <property type="term" value="F:transmembrane receptor protein tyrosine kinase activity"/>
    <property type="evidence" value="ECO:0007669"/>
    <property type="project" value="UniProtKB-EC"/>
</dbReference>
<evidence type="ECO:0000256" key="1">
    <source>
        <dbReference type="ARBA" id="ARBA00004167"/>
    </source>
</evidence>
<gene>
    <name evidence="11" type="ORF">GBAR_LOCUS20524</name>
</gene>
<dbReference type="EMBL" id="CASHTH010002886">
    <property type="protein sequence ID" value="CAI8036668.1"/>
    <property type="molecule type" value="Genomic_DNA"/>
</dbReference>